<evidence type="ECO:0000313" key="3">
    <source>
        <dbReference type="Proteomes" id="UP000318416"/>
    </source>
</evidence>
<evidence type="ECO:0000256" key="1">
    <source>
        <dbReference type="SAM" id="SignalP"/>
    </source>
</evidence>
<feature type="signal peptide" evidence="1">
    <location>
        <begin position="1"/>
        <end position="21"/>
    </location>
</feature>
<gene>
    <name evidence="2" type="ORF">FB465_3030</name>
</gene>
<reference evidence="2 3" key="1">
    <citation type="submission" date="2019-06" db="EMBL/GenBank/DDBJ databases">
        <title>Sequencing the genomes of 1000 actinobacteria strains.</title>
        <authorList>
            <person name="Klenk H.-P."/>
        </authorList>
    </citation>
    <scope>NUCLEOTIDE SEQUENCE [LARGE SCALE GENOMIC DNA]</scope>
    <source>
        <strain evidence="2 3">DSM 41649</strain>
    </source>
</reference>
<accession>A0A561EQU1</accession>
<evidence type="ECO:0008006" key="4">
    <source>
        <dbReference type="Google" id="ProtNLM"/>
    </source>
</evidence>
<dbReference type="AlphaFoldDB" id="A0A561EQU1"/>
<name>A0A561EQU1_9ACTN</name>
<keyword evidence="3" id="KW-1185">Reference proteome</keyword>
<feature type="chain" id="PRO_5039722642" description="GLTT repeat-containing protein" evidence="1">
    <location>
        <begin position="22"/>
        <end position="221"/>
    </location>
</feature>
<evidence type="ECO:0000313" key="2">
    <source>
        <dbReference type="EMBL" id="TWE17983.1"/>
    </source>
</evidence>
<dbReference type="Proteomes" id="UP000318416">
    <property type="component" value="Unassembled WGS sequence"/>
</dbReference>
<sequence>MKLSKRAGALLLAVGAGVVTAQGAAAAAPMTPGQVAAIEDELATKEVPFTIPLGAATDPLPLLPAGGKISGGVPTSLLMPPVPEGKADHQLIPDRIVPSIPTGKVGPALQASVPLPTADRSTELGDLLVDAPAAPLNAGGPGLTLGQPVTWVEGSSGQLADGALGFGEIDPQLITAPVQAIPGAKASLGGDDKRISVTDSLKSLTATTTGTVTGVLDQTQA</sequence>
<dbReference type="OrthoDB" id="4187031at2"/>
<dbReference type="RefSeq" id="WP_145791014.1">
    <property type="nucleotide sequence ID" value="NZ_BAAABR010000029.1"/>
</dbReference>
<comment type="caution">
    <text evidence="2">The sequence shown here is derived from an EMBL/GenBank/DDBJ whole genome shotgun (WGS) entry which is preliminary data.</text>
</comment>
<proteinExistence type="predicted"/>
<protein>
    <recommendedName>
        <fullName evidence="4">GLTT repeat-containing protein</fullName>
    </recommendedName>
</protein>
<keyword evidence="1" id="KW-0732">Signal</keyword>
<dbReference type="EMBL" id="VIVR01000001">
    <property type="protein sequence ID" value="TWE17983.1"/>
    <property type="molecule type" value="Genomic_DNA"/>
</dbReference>
<organism evidence="2 3">
    <name type="scientific">Kitasatospora atroaurantiaca</name>
    <dbReference type="NCBI Taxonomy" id="285545"/>
    <lineage>
        <taxon>Bacteria</taxon>
        <taxon>Bacillati</taxon>
        <taxon>Actinomycetota</taxon>
        <taxon>Actinomycetes</taxon>
        <taxon>Kitasatosporales</taxon>
        <taxon>Streptomycetaceae</taxon>
        <taxon>Kitasatospora</taxon>
    </lineage>
</organism>